<dbReference type="NCBIfam" id="TIGR01744">
    <property type="entry name" value="XPRTase"/>
    <property type="match status" value="1"/>
</dbReference>
<comment type="subcellular location">
    <subcellularLocation>
        <location evidence="5">Cytoplasm</location>
    </subcellularLocation>
</comment>
<dbReference type="InterPro" id="IPR010079">
    <property type="entry name" value="Xanthine_PRibTrfase"/>
</dbReference>
<keyword evidence="1 5" id="KW-0963">Cytoplasm</keyword>
<dbReference type="AlphaFoldDB" id="E4KM37"/>
<dbReference type="GO" id="GO:0032265">
    <property type="term" value="P:XMP salvage"/>
    <property type="evidence" value="ECO:0007669"/>
    <property type="project" value="UniProtKB-UniRule"/>
</dbReference>
<dbReference type="eggNOG" id="COG0503">
    <property type="taxonomic scope" value="Bacteria"/>
</dbReference>
<dbReference type="GO" id="GO:0005737">
    <property type="term" value="C:cytoplasm"/>
    <property type="evidence" value="ECO:0007669"/>
    <property type="project" value="UniProtKB-SubCell"/>
</dbReference>
<dbReference type="UniPathway" id="UPA00602">
    <property type="reaction ID" value="UER00658"/>
</dbReference>
<dbReference type="InterPro" id="IPR000836">
    <property type="entry name" value="PRTase_dom"/>
</dbReference>
<comment type="function">
    <text evidence="5">Converts the preformed base xanthine, a product of nucleic acid breakdown, to xanthosine 5'-monophosphate (XMP), so it can be reused for RNA or DNA synthesis.</text>
</comment>
<dbReference type="PANTHER" id="PTHR43864:SF1">
    <property type="entry name" value="XANTHINE PHOSPHORIBOSYLTRANSFERASE"/>
    <property type="match status" value="1"/>
</dbReference>
<comment type="pathway">
    <text evidence="5">Purine metabolism; XMP biosynthesis via salvage pathway; XMP from xanthine: step 1/1.</text>
</comment>
<gene>
    <name evidence="5 7" type="primary">xpt</name>
    <name evidence="7" type="ORF">HMPREF9257_1021</name>
</gene>
<keyword evidence="3 5" id="KW-0808">Transferase</keyword>
<sequence length="198" mass="21750">MKNLQTMIKEQGQVFPGNVLKVDSFLNHQIDPELIKAIALDFAAYFNRSSITKIVTIEASGIAPALMLASHWGIPMLFAKKSQPSTLKNDHVYHSPVYSYTKQTETRISIDKAYLTSQDRILIIDDFLAQGQAVLGLVDIAKQAGAQVAGVGICIEKSFQAGRNRLEAAGLDVYSICRIAALDQGKISFLEEDKFCGQ</sequence>
<name>E4KM37_9LACT</name>
<keyword evidence="8" id="KW-1185">Reference proteome</keyword>
<dbReference type="GO" id="GO:0000310">
    <property type="term" value="F:xanthine phosphoribosyltransferase activity"/>
    <property type="evidence" value="ECO:0007669"/>
    <property type="project" value="UniProtKB-UniRule"/>
</dbReference>
<evidence type="ECO:0000256" key="3">
    <source>
        <dbReference type="ARBA" id="ARBA00022679"/>
    </source>
</evidence>
<protein>
    <recommendedName>
        <fullName evidence="5 6">Xanthine phosphoribosyltransferase</fullName>
        <shortName evidence="5">XPRTase</shortName>
        <ecNumber evidence="5 6">2.4.2.22</ecNumber>
    </recommendedName>
</protein>
<dbReference type="Proteomes" id="UP000005990">
    <property type="component" value="Unassembled WGS sequence"/>
</dbReference>
<feature type="binding site" evidence="5">
    <location>
        <position position="27"/>
    </location>
    <ligand>
        <name>xanthine</name>
        <dbReference type="ChEBI" id="CHEBI:17712"/>
    </ligand>
</feature>
<dbReference type="EMBL" id="AENN01000001">
    <property type="protein sequence ID" value="EFR32101.1"/>
    <property type="molecule type" value="Genomic_DNA"/>
</dbReference>
<dbReference type="PANTHER" id="PTHR43864">
    <property type="entry name" value="HYPOXANTHINE/GUANINE PHOSPHORIBOSYLTRANSFERASE"/>
    <property type="match status" value="1"/>
</dbReference>
<keyword evidence="4 5" id="KW-0660">Purine salvage</keyword>
<dbReference type="STRING" id="908337.HMPREF9257_1021"/>
<comment type="subunit">
    <text evidence="5">Homodimer.</text>
</comment>
<dbReference type="InterPro" id="IPR050118">
    <property type="entry name" value="Pur/Pyrimidine_PRTase"/>
</dbReference>
<feature type="binding site" evidence="5">
    <location>
        <position position="157"/>
    </location>
    <ligand>
        <name>xanthine</name>
        <dbReference type="ChEBI" id="CHEBI:17712"/>
    </ligand>
</feature>
<evidence type="ECO:0000313" key="7">
    <source>
        <dbReference type="EMBL" id="EFR32101.1"/>
    </source>
</evidence>
<comment type="caution">
    <text evidence="7">The sequence shown here is derived from an EMBL/GenBank/DDBJ whole genome shotgun (WGS) entry which is preliminary data.</text>
</comment>
<evidence type="ECO:0000256" key="5">
    <source>
        <dbReference type="HAMAP-Rule" id="MF_01184"/>
    </source>
</evidence>
<dbReference type="GO" id="GO:0006166">
    <property type="term" value="P:purine ribonucleoside salvage"/>
    <property type="evidence" value="ECO:0007669"/>
    <property type="project" value="UniProtKB-KW"/>
</dbReference>
<proteinExistence type="inferred from homology"/>
<dbReference type="CDD" id="cd06223">
    <property type="entry name" value="PRTases_typeI"/>
    <property type="match status" value="1"/>
</dbReference>
<dbReference type="OrthoDB" id="9790678at2"/>
<dbReference type="SUPFAM" id="SSF53271">
    <property type="entry name" value="PRTase-like"/>
    <property type="match status" value="1"/>
</dbReference>
<evidence type="ECO:0000256" key="6">
    <source>
        <dbReference type="NCBIfam" id="TIGR01744"/>
    </source>
</evidence>
<reference evidence="7 8" key="1">
    <citation type="submission" date="2010-10" db="EMBL/GenBank/DDBJ databases">
        <authorList>
            <person name="Durkin A.S."/>
            <person name="Madupu R."/>
            <person name="Torralba M."/>
            <person name="Gillis M."/>
            <person name="Methe B."/>
            <person name="Sutton G."/>
            <person name="Nelson K.E."/>
        </authorList>
    </citation>
    <scope>NUCLEOTIDE SEQUENCE [LARGE SCALE GENOMIC DNA]</scope>
    <source>
        <strain evidence="7 8">ACS-139-V-Col8</strain>
    </source>
</reference>
<dbReference type="EC" id="2.4.2.22" evidence="5 6"/>
<evidence type="ECO:0000256" key="1">
    <source>
        <dbReference type="ARBA" id="ARBA00022490"/>
    </source>
</evidence>
<feature type="binding site" evidence="5">
    <location>
        <position position="20"/>
    </location>
    <ligand>
        <name>xanthine</name>
        <dbReference type="ChEBI" id="CHEBI:17712"/>
    </ligand>
</feature>
<comment type="similarity">
    <text evidence="5">Belongs to the purine/pyrimidine phosphoribosyltransferase family. Xpt subfamily.</text>
</comment>
<dbReference type="RefSeq" id="WP_006417581.1">
    <property type="nucleotide sequence ID" value="NZ_AENN01000001.1"/>
</dbReference>
<dbReference type="InterPro" id="IPR029057">
    <property type="entry name" value="PRTase-like"/>
</dbReference>
<dbReference type="NCBIfam" id="NF006671">
    <property type="entry name" value="PRK09219.1"/>
    <property type="match status" value="1"/>
</dbReference>
<organism evidence="7 8">
    <name type="scientific">Eremococcus coleocola ACS-139-V-Col8</name>
    <dbReference type="NCBI Taxonomy" id="908337"/>
    <lineage>
        <taxon>Bacteria</taxon>
        <taxon>Bacillati</taxon>
        <taxon>Bacillota</taxon>
        <taxon>Bacilli</taxon>
        <taxon>Lactobacillales</taxon>
        <taxon>Aerococcaceae</taxon>
        <taxon>Eremococcus</taxon>
    </lineage>
</organism>
<dbReference type="Gene3D" id="3.40.50.2020">
    <property type="match status" value="1"/>
</dbReference>
<accession>E4KM37</accession>
<feature type="binding site" evidence="5">
    <location>
        <begin position="129"/>
        <end position="133"/>
    </location>
    <ligand>
        <name>5-phospho-alpha-D-ribose 1-diphosphate</name>
        <dbReference type="ChEBI" id="CHEBI:58017"/>
    </ligand>
</feature>
<keyword evidence="2 5" id="KW-0328">Glycosyltransferase</keyword>
<dbReference type="HAMAP" id="MF_01184">
    <property type="entry name" value="XPRTase"/>
    <property type="match status" value="1"/>
</dbReference>
<evidence type="ECO:0000256" key="4">
    <source>
        <dbReference type="ARBA" id="ARBA00022726"/>
    </source>
</evidence>
<evidence type="ECO:0000313" key="8">
    <source>
        <dbReference type="Proteomes" id="UP000005990"/>
    </source>
</evidence>
<evidence type="ECO:0000256" key="2">
    <source>
        <dbReference type="ARBA" id="ARBA00022676"/>
    </source>
</evidence>
<comment type="catalytic activity">
    <reaction evidence="5">
        <text>XMP + diphosphate = xanthine + 5-phospho-alpha-D-ribose 1-diphosphate</text>
        <dbReference type="Rhea" id="RHEA:10800"/>
        <dbReference type="ChEBI" id="CHEBI:17712"/>
        <dbReference type="ChEBI" id="CHEBI:33019"/>
        <dbReference type="ChEBI" id="CHEBI:57464"/>
        <dbReference type="ChEBI" id="CHEBI:58017"/>
        <dbReference type="EC" id="2.4.2.22"/>
    </reaction>
</comment>
<dbReference type="GO" id="GO:0046110">
    <property type="term" value="P:xanthine metabolic process"/>
    <property type="evidence" value="ECO:0007669"/>
    <property type="project" value="UniProtKB-UniRule"/>
</dbReference>